<evidence type="ECO:0000256" key="6">
    <source>
        <dbReference type="SAM" id="Phobius"/>
    </source>
</evidence>
<accession>A0ABS5VSS6</accession>
<dbReference type="Proteomes" id="UP000772618">
    <property type="component" value="Unassembled WGS sequence"/>
</dbReference>
<protein>
    <submittedName>
        <fullName evidence="8">GtrA family protein</fullName>
    </submittedName>
</protein>
<dbReference type="PANTHER" id="PTHR38459">
    <property type="entry name" value="PROPHAGE BACTOPRENOL-LINKED GLUCOSE TRANSLOCASE HOMOLOG"/>
    <property type="match status" value="1"/>
</dbReference>
<comment type="caution">
    <text evidence="8">The sequence shown here is derived from an EMBL/GenBank/DDBJ whole genome shotgun (WGS) entry which is preliminary data.</text>
</comment>
<dbReference type="Pfam" id="PF04138">
    <property type="entry name" value="GtrA_DPMS_TM"/>
    <property type="match status" value="1"/>
</dbReference>
<dbReference type="RefSeq" id="WP_254154445.1">
    <property type="nucleotide sequence ID" value="NZ_JAHESD010000032.1"/>
</dbReference>
<evidence type="ECO:0000259" key="7">
    <source>
        <dbReference type="Pfam" id="PF04138"/>
    </source>
</evidence>
<keyword evidence="4 6" id="KW-1133">Transmembrane helix</keyword>
<keyword evidence="3 6" id="KW-0812">Transmembrane</keyword>
<dbReference type="InterPro" id="IPR051401">
    <property type="entry name" value="GtrA_CellWall_Glycosyl"/>
</dbReference>
<feature type="domain" description="GtrA/DPMS transmembrane" evidence="7">
    <location>
        <begin position="10"/>
        <end position="121"/>
    </location>
</feature>
<dbReference type="InterPro" id="IPR007267">
    <property type="entry name" value="GtrA_DPMS_TM"/>
</dbReference>
<reference evidence="8 9" key="1">
    <citation type="submission" date="2021-05" db="EMBL/GenBank/DDBJ databases">
        <title>A Polyphasic approach of four new species of the genus Ohtaekwangia: Ohtaekwangia histidinii sp. nov., Ohtaekwangia cretensis sp. nov., Ohtaekwangia indiensis sp. nov., Ohtaekwangia reichenbachii sp. nov. from diverse environment.</title>
        <authorList>
            <person name="Octaviana S."/>
        </authorList>
    </citation>
    <scope>NUCLEOTIDE SEQUENCE [LARGE SCALE GENOMIC DNA]</scope>
    <source>
        <strain evidence="8 9">PWU20</strain>
    </source>
</reference>
<evidence type="ECO:0000256" key="2">
    <source>
        <dbReference type="ARBA" id="ARBA00009399"/>
    </source>
</evidence>
<name>A0ABS5VSS6_9BACT</name>
<proteinExistence type="inferred from homology"/>
<evidence type="ECO:0000256" key="3">
    <source>
        <dbReference type="ARBA" id="ARBA00022692"/>
    </source>
</evidence>
<evidence type="ECO:0000256" key="5">
    <source>
        <dbReference type="ARBA" id="ARBA00023136"/>
    </source>
</evidence>
<dbReference type="PANTHER" id="PTHR38459:SF1">
    <property type="entry name" value="PROPHAGE BACTOPRENOL-LINKED GLUCOSE TRANSLOCASE HOMOLOG"/>
    <property type="match status" value="1"/>
</dbReference>
<feature type="transmembrane region" description="Helical" evidence="6">
    <location>
        <begin position="67"/>
        <end position="86"/>
    </location>
</feature>
<sequence length="122" mass="13785">MTFLKSQAASLIASIIDLLVMILLVEVFGVWYGVASVIGNISGATTNFVIGRVWVFEATDKSSVQQAWKYALVWFGYVVISFLLLILVKDIFNVNYKYAKVLVAVVVGITYNYMLQRKFVFR</sequence>
<evidence type="ECO:0000313" key="9">
    <source>
        <dbReference type="Proteomes" id="UP000772618"/>
    </source>
</evidence>
<evidence type="ECO:0000313" key="8">
    <source>
        <dbReference type="EMBL" id="MBT1704484.1"/>
    </source>
</evidence>
<dbReference type="EMBL" id="JAHESD010000032">
    <property type="protein sequence ID" value="MBT1704484.1"/>
    <property type="molecule type" value="Genomic_DNA"/>
</dbReference>
<keyword evidence="9" id="KW-1185">Reference proteome</keyword>
<organism evidence="8 9">
    <name type="scientific">Chryseosolibacter indicus</name>
    <dbReference type="NCBI Taxonomy" id="2782351"/>
    <lineage>
        <taxon>Bacteria</taxon>
        <taxon>Pseudomonadati</taxon>
        <taxon>Bacteroidota</taxon>
        <taxon>Cytophagia</taxon>
        <taxon>Cytophagales</taxon>
        <taxon>Chryseotaleaceae</taxon>
        <taxon>Chryseosolibacter</taxon>
    </lineage>
</organism>
<gene>
    <name evidence="8" type="ORF">KK060_14410</name>
</gene>
<evidence type="ECO:0000256" key="1">
    <source>
        <dbReference type="ARBA" id="ARBA00004141"/>
    </source>
</evidence>
<evidence type="ECO:0000256" key="4">
    <source>
        <dbReference type="ARBA" id="ARBA00022989"/>
    </source>
</evidence>
<feature type="transmembrane region" description="Helical" evidence="6">
    <location>
        <begin position="98"/>
        <end position="115"/>
    </location>
</feature>
<feature type="transmembrane region" description="Helical" evidence="6">
    <location>
        <begin position="37"/>
        <end position="55"/>
    </location>
</feature>
<comment type="subcellular location">
    <subcellularLocation>
        <location evidence="1">Membrane</location>
        <topology evidence="1">Multi-pass membrane protein</topology>
    </subcellularLocation>
</comment>
<feature type="transmembrane region" description="Helical" evidence="6">
    <location>
        <begin position="12"/>
        <end position="31"/>
    </location>
</feature>
<keyword evidence="5 6" id="KW-0472">Membrane</keyword>
<comment type="similarity">
    <text evidence="2">Belongs to the GtrA family.</text>
</comment>